<comment type="caution">
    <text evidence="2">The sequence shown here is derived from an EMBL/GenBank/DDBJ whole genome shotgun (WGS) entry which is preliminary data.</text>
</comment>
<dbReference type="HOGENOM" id="CLU_025796_2_0_1"/>
<organism evidence="2 3">
    <name type="scientific">Exophiala aquamarina CBS 119918</name>
    <dbReference type="NCBI Taxonomy" id="1182545"/>
    <lineage>
        <taxon>Eukaryota</taxon>
        <taxon>Fungi</taxon>
        <taxon>Dikarya</taxon>
        <taxon>Ascomycota</taxon>
        <taxon>Pezizomycotina</taxon>
        <taxon>Eurotiomycetes</taxon>
        <taxon>Chaetothyriomycetidae</taxon>
        <taxon>Chaetothyriales</taxon>
        <taxon>Herpotrichiellaceae</taxon>
        <taxon>Exophiala</taxon>
    </lineage>
</organism>
<evidence type="ECO:0000256" key="1">
    <source>
        <dbReference type="SAM" id="Coils"/>
    </source>
</evidence>
<gene>
    <name evidence="2" type="ORF">A1O9_01442</name>
</gene>
<name>A0A072PTN2_9EURO</name>
<proteinExistence type="predicted"/>
<dbReference type="EMBL" id="AMGV01000001">
    <property type="protein sequence ID" value="KEF63464.1"/>
    <property type="molecule type" value="Genomic_DNA"/>
</dbReference>
<evidence type="ECO:0000313" key="3">
    <source>
        <dbReference type="Proteomes" id="UP000027920"/>
    </source>
</evidence>
<reference evidence="2 3" key="1">
    <citation type="submission" date="2013-03" db="EMBL/GenBank/DDBJ databases">
        <title>The Genome Sequence of Exophiala aquamarina CBS 119918.</title>
        <authorList>
            <consortium name="The Broad Institute Genomics Platform"/>
            <person name="Cuomo C."/>
            <person name="de Hoog S."/>
            <person name="Gorbushina A."/>
            <person name="Walker B."/>
            <person name="Young S.K."/>
            <person name="Zeng Q."/>
            <person name="Gargeya S."/>
            <person name="Fitzgerald M."/>
            <person name="Haas B."/>
            <person name="Abouelleil A."/>
            <person name="Allen A.W."/>
            <person name="Alvarado L."/>
            <person name="Arachchi H.M."/>
            <person name="Berlin A.M."/>
            <person name="Chapman S.B."/>
            <person name="Gainer-Dewar J."/>
            <person name="Goldberg J."/>
            <person name="Griggs A."/>
            <person name="Gujja S."/>
            <person name="Hansen M."/>
            <person name="Howarth C."/>
            <person name="Imamovic A."/>
            <person name="Ireland A."/>
            <person name="Larimer J."/>
            <person name="McCowan C."/>
            <person name="Murphy C."/>
            <person name="Pearson M."/>
            <person name="Poon T.W."/>
            <person name="Priest M."/>
            <person name="Roberts A."/>
            <person name="Saif S."/>
            <person name="Shea T."/>
            <person name="Sisk P."/>
            <person name="Sykes S."/>
            <person name="Wortman J."/>
            <person name="Nusbaum C."/>
            <person name="Birren B."/>
        </authorList>
    </citation>
    <scope>NUCLEOTIDE SEQUENCE [LARGE SCALE GENOMIC DNA]</scope>
    <source>
        <strain evidence="2 3">CBS 119918</strain>
    </source>
</reference>
<dbReference type="VEuPathDB" id="FungiDB:A1O9_01442"/>
<keyword evidence="3" id="KW-1185">Reference proteome</keyword>
<dbReference type="AlphaFoldDB" id="A0A072PTN2"/>
<dbReference type="Proteomes" id="UP000027920">
    <property type="component" value="Unassembled WGS sequence"/>
</dbReference>
<dbReference type="GeneID" id="25276388"/>
<sequence length="481" mass="55193">MAGNLEWHLKFKEGQELDYATENKPYADSLNYSDVGGELAQGFMPDSEDPSDVQTDKVVRFCPRATLKALKRTKLKPVAWLEEGCFIEDGRWLARQRSEALTAYDLFCKLGQPRYKIRLSSGSAGTSGLYLPSSAPSNPYEMSEDNPDAERRLIFVTDLDEWSIYALISRVSENQAFGLRAAIFRYLAYETFIGATITEKGMWTFRLEFHLPYYAWRISETPIQDPRQYADKDPLRDTRDVSFLRWDTLNPGPAHLNEAQISCVVAGIDDRRWEAYCFVETYFDSGEAVEESVIKYQEDSIESAPFYGDPLTKGKEDAAMPIADPREYFLRVFCIRLQQVRGEWQRVVENVYQSERRYLKRHAALLSPRSSSEGTELHNQHIQEALSYSRNARQLSKHLLHTLSKTVVACERFLDDDAITFQDLPESENGGRSIPNIKQTLRVLQALKQTLEGVARECEEVTRDVSATPKDLWIKLIWPIC</sequence>
<dbReference type="RefSeq" id="XP_013266054.1">
    <property type="nucleotide sequence ID" value="XM_013410600.1"/>
</dbReference>
<protein>
    <submittedName>
        <fullName evidence="2">Uncharacterized protein</fullName>
    </submittedName>
</protein>
<dbReference type="OrthoDB" id="4121235at2759"/>
<keyword evidence="1" id="KW-0175">Coiled coil</keyword>
<evidence type="ECO:0000313" key="2">
    <source>
        <dbReference type="EMBL" id="KEF63464.1"/>
    </source>
</evidence>
<feature type="coiled-coil region" evidence="1">
    <location>
        <begin position="437"/>
        <end position="464"/>
    </location>
</feature>
<accession>A0A072PTN2</accession>